<dbReference type="EMBL" id="KZ302608">
    <property type="protein sequence ID" value="PFH45035.1"/>
    <property type="molecule type" value="Genomic_DNA"/>
</dbReference>
<reference evidence="1 2" key="1">
    <citation type="submission" date="2014-02" db="EMBL/GenBank/DDBJ databases">
        <title>Transposable element dynamics among asymbiotic and ectomycorrhizal Amanita fungi.</title>
        <authorList>
            <consortium name="DOE Joint Genome Institute"/>
            <person name="Hess J."/>
            <person name="Skrede I."/>
            <person name="Wolfe B."/>
            <person name="LaButti K."/>
            <person name="Ohm R.A."/>
            <person name="Grigoriev I.V."/>
            <person name="Pringle A."/>
        </authorList>
    </citation>
    <scope>NUCLEOTIDE SEQUENCE [LARGE SCALE GENOMIC DNA]</scope>
    <source>
        <strain evidence="1 2">SKay4041</strain>
    </source>
</reference>
<keyword evidence="2" id="KW-1185">Reference proteome</keyword>
<feature type="non-terminal residue" evidence="1">
    <location>
        <position position="1"/>
    </location>
</feature>
<gene>
    <name evidence="1" type="ORF">AMATHDRAFT_121197</name>
</gene>
<name>A0A2A9N602_9AGAR</name>
<sequence>NVIHVDDHPTLCDFSSKYIIHHSLKRRGRVEHDQRFKKSPISPECGLPLITIFDPDVVISPADV</sequence>
<feature type="non-terminal residue" evidence="1">
    <location>
        <position position="64"/>
    </location>
</feature>
<evidence type="ECO:0000313" key="2">
    <source>
        <dbReference type="Proteomes" id="UP000242287"/>
    </source>
</evidence>
<dbReference type="OrthoDB" id="3046524at2759"/>
<protein>
    <submittedName>
        <fullName evidence="1">Uncharacterized protein</fullName>
    </submittedName>
</protein>
<accession>A0A2A9N602</accession>
<dbReference type="AlphaFoldDB" id="A0A2A9N602"/>
<dbReference type="Proteomes" id="UP000242287">
    <property type="component" value="Unassembled WGS sequence"/>
</dbReference>
<evidence type="ECO:0000313" key="1">
    <source>
        <dbReference type="EMBL" id="PFH45035.1"/>
    </source>
</evidence>
<proteinExistence type="predicted"/>
<organism evidence="1 2">
    <name type="scientific">Amanita thiersii Skay4041</name>
    <dbReference type="NCBI Taxonomy" id="703135"/>
    <lineage>
        <taxon>Eukaryota</taxon>
        <taxon>Fungi</taxon>
        <taxon>Dikarya</taxon>
        <taxon>Basidiomycota</taxon>
        <taxon>Agaricomycotina</taxon>
        <taxon>Agaricomycetes</taxon>
        <taxon>Agaricomycetidae</taxon>
        <taxon>Agaricales</taxon>
        <taxon>Pluteineae</taxon>
        <taxon>Amanitaceae</taxon>
        <taxon>Amanita</taxon>
    </lineage>
</organism>